<dbReference type="CDD" id="cd04334">
    <property type="entry name" value="ProRS-INS"/>
    <property type="match status" value="1"/>
</dbReference>
<dbReference type="InterPro" id="IPR023717">
    <property type="entry name" value="Pro-tRNA-Synthase_IIa_type1"/>
</dbReference>
<dbReference type="FunFam" id="3.40.50.800:FF:000011">
    <property type="entry name" value="Proline--tRNA ligase"/>
    <property type="match status" value="1"/>
</dbReference>
<dbReference type="NCBIfam" id="NF006625">
    <property type="entry name" value="PRK09194.1"/>
    <property type="match status" value="1"/>
</dbReference>
<keyword evidence="15" id="KW-1185">Reference proteome</keyword>
<dbReference type="InterPro" id="IPR033730">
    <property type="entry name" value="ProRS_core_prok"/>
</dbReference>
<protein>
    <recommendedName>
        <fullName evidence="12">Proline--tRNA ligase</fullName>
        <ecNumber evidence="12">6.1.1.15</ecNumber>
    </recommendedName>
    <alternativeName>
        <fullName evidence="12">Prolyl-tRNA synthetase</fullName>
        <shortName evidence="12">ProRS</shortName>
    </alternativeName>
</protein>
<comment type="subcellular location">
    <subcellularLocation>
        <location evidence="1 12">Cytoplasm</location>
    </subcellularLocation>
</comment>
<comment type="catalytic activity">
    <reaction evidence="9 12">
        <text>tRNA(Pro) + L-proline + ATP = L-prolyl-tRNA(Pro) + AMP + diphosphate</text>
        <dbReference type="Rhea" id="RHEA:14305"/>
        <dbReference type="Rhea" id="RHEA-COMP:9700"/>
        <dbReference type="Rhea" id="RHEA-COMP:9702"/>
        <dbReference type="ChEBI" id="CHEBI:30616"/>
        <dbReference type="ChEBI" id="CHEBI:33019"/>
        <dbReference type="ChEBI" id="CHEBI:60039"/>
        <dbReference type="ChEBI" id="CHEBI:78442"/>
        <dbReference type="ChEBI" id="CHEBI:78532"/>
        <dbReference type="ChEBI" id="CHEBI:456215"/>
        <dbReference type="EC" id="6.1.1.15"/>
    </reaction>
</comment>
<dbReference type="InterPro" id="IPR002316">
    <property type="entry name" value="Pro-tRNA-ligase_IIa"/>
</dbReference>
<dbReference type="SUPFAM" id="SSF55826">
    <property type="entry name" value="YbaK/ProRS associated domain"/>
    <property type="match status" value="1"/>
</dbReference>
<evidence type="ECO:0000256" key="1">
    <source>
        <dbReference type="ARBA" id="ARBA00004496"/>
    </source>
</evidence>
<dbReference type="GO" id="GO:0006433">
    <property type="term" value="P:prolyl-tRNA aminoacylation"/>
    <property type="evidence" value="ECO:0007669"/>
    <property type="project" value="UniProtKB-UniRule"/>
</dbReference>
<dbReference type="InterPro" id="IPR002314">
    <property type="entry name" value="aa-tRNA-synt_IIb"/>
</dbReference>
<dbReference type="InterPro" id="IPR045864">
    <property type="entry name" value="aa-tRNA-synth_II/BPL/LPL"/>
</dbReference>
<dbReference type="SUPFAM" id="SSF55681">
    <property type="entry name" value="Class II aaRS and biotin synthetases"/>
    <property type="match status" value="1"/>
</dbReference>
<dbReference type="EMBL" id="SOBG01000009">
    <property type="protein sequence ID" value="TDT67843.1"/>
    <property type="molecule type" value="Genomic_DNA"/>
</dbReference>
<evidence type="ECO:0000256" key="8">
    <source>
        <dbReference type="ARBA" id="ARBA00023146"/>
    </source>
</evidence>
<evidence type="ECO:0000256" key="9">
    <source>
        <dbReference type="ARBA" id="ARBA00047671"/>
    </source>
</evidence>
<evidence type="ECO:0000313" key="14">
    <source>
        <dbReference type="EMBL" id="TDT67843.1"/>
    </source>
</evidence>
<dbReference type="PANTHER" id="PTHR42753:SF2">
    <property type="entry name" value="PROLINE--TRNA LIGASE"/>
    <property type="match status" value="1"/>
</dbReference>
<evidence type="ECO:0000256" key="2">
    <source>
        <dbReference type="ARBA" id="ARBA00011738"/>
    </source>
</evidence>
<evidence type="ECO:0000256" key="3">
    <source>
        <dbReference type="ARBA" id="ARBA00022490"/>
    </source>
</evidence>
<dbReference type="InterPro" id="IPR036754">
    <property type="entry name" value="YbaK/aa-tRNA-synt-asso_dom_sf"/>
</dbReference>
<sequence length="573" mass="65512">MRFSKLYLKTLKESPKEAEVISHQLLLRAGMIKKLASGIYSYLPLGKITLNKIEKIIREELDNAGCQEILMPVLQPAELWKESGRWLKMGEEMMRMQDRHNRDFVLGPTHEEVITDIIRNDIKSYKDLPINLYQIQTKFRDERRPRFGLMRGREFLMKDAYSFHTSEEDLDREYHNMYKAYERIFTRCGLNFRPVEADSGAIGGSHTHEFHVLAESGEDDILYCNKCDYAANSEKAVSNIELTQNDEAEKELTLIDTKNTSSIEDVAKFLNVDITKTVKAMMFKSILETETKYYMALIRGDYEVNEIKLKNAVNSPVELELITDEEFEKLSITKGYCGALKNISEDIYVVADETIKPMKNMVIGANIKDKHYINANINRDLKINKFYDIRMVKSGEPCPHCDGTLEIARGIEVGQVFKLGTGYAEALGAKYLDKNGKLQVMTMGCYGIGVSRTMASAIEQNYDEYGIIWPVSIAPFIVNIIPANMKNQTQVDLAEKLYKNFSETNIDTIIDDRNERLGFKMKDSDLIGLPIKIVVGKKSDEDIVEIKLRKTGETIEISANEVINKVRELIKTL</sequence>
<dbReference type="CDD" id="cd00861">
    <property type="entry name" value="ProRS_anticodon_short"/>
    <property type="match status" value="1"/>
</dbReference>
<evidence type="ECO:0000256" key="10">
    <source>
        <dbReference type="ARBA" id="ARBA00053664"/>
    </source>
</evidence>
<gene>
    <name evidence="12" type="primary">proS</name>
    <name evidence="14" type="ORF">EV215_1846</name>
</gene>
<dbReference type="GO" id="GO:0005829">
    <property type="term" value="C:cytosol"/>
    <property type="evidence" value="ECO:0007669"/>
    <property type="project" value="TreeGrafter"/>
</dbReference>
<comment type="domain">
    <text evidence="12">Consists of three domains: the N-terminal catalytic domain, the editing domain and the C-terminal anticodon-binding domain.</text>
</comment>
<dbReference type="Pfam" id="PF04073">
    <property type="entry name" value="tRNA_edit"/>
    <property type="match status" value="1"/>
</dbReference>
<dbReference type="Proteomes" id="UP000294678">
    <property type="component" value="Unassembled WGS sequence"/>
</dbReference>
<dbReference type="PANTHER" id="PTHR42753">
    <property type="entry name" value="MITOCHONDRIAL RIBOSOME PROTEIN L39/PROLYL-TRNA LIGASE FAMILY MEMBER"/>
    <property type="match status" value="1"/>
</dbReference>
<dbReference type="AlphaFoldDB" id="A0AA46DX67"/>
<keyword evidence="7 12" id="KW-0648">Protein biosynthesis</keyword>
<dbReference type="FunFam" id="3.30.930.10:FF:000043">
    <property type="entry name" value="Proline--tRNA ligase"/>
    <property type="match status" value="1"/>
</dbReference>
<organism evidence="14 15">
    <name type="scientific">Hypnocyclicus thermotrophus</name>
    <dbReference type="NCBI Taxonomy" id="1627895"/>
    <lineage>
        <taxon>Bacteria</taxon>
        <taxon>Fusobacteriati</taxon>
        <taxon>Fusobacteriota</taxon>
        <taxon>Fusobacteriia</taxon>
        <taxon>Fusobacteriales</taxon>
        <taxon>Fusobacteriaceae</taxon>
        <taxon>Hypnocyclicus</taxon>
    </lineage>
</organism>
<dbReference type="RefSeq" id="WP_134113708.1">
    <property type="nucleotide sequence ID" value="NZ_SOBG01000009.1"/>
</dbReference>
<accession>A0AA46DX67</accession>
<evidence type="ECO:0000313" key="15">
    <source>
        <dbReference type="Proteomes" id="UP000294678"/>
    </source>
</evidence>
<comment type="caution">
    <text evidence="14">The sequence shown here is derived from an EMBL/GenBank/DDBJ whole genome shotgun (WGS) entry which is preliminary data.</text>
</comment>
<evidence type="ECO:0000259" key="13">
    <source>
        <dbReference type="PROSITE" id="PS50862"/>
    </source>
</evidence>
<dbReference type="InterPro" id="IPR044140">
    <property type="entry name" value="ProRS_anticodon_short"/>
</dbReference>
<keyword evidence="3 12" id="KW-0963">Cytoplasm</keyword>
<dbReference type="EC" id="6.1.1.15" evidence="12"/>
<evidence type="ECO:0000256" key="6">
    <source>
        <dbReference type="ARBA" id="ARBA00022840"/>
    </source>
</evidence>
<comment type="function">
    <text evidence="10 12">Catalyzes the attachment of proline to tRNA(Pro) in a two-step reaction: proline is first activated by ATP to form Pro-AMP and then transferred to the acceptor end of tRNA(Pro). As ProRS can inadvertently accommodate and process non-cognate amino acids such as alanine and cysteine, to avoid such errors it has two additional distinct editing activities against alanine. One activity is designated as 'pretransfer' editing and involves the tRNA(Pro)-independent hydrolysis of activated Ala-AMP. The other activity is designated 'posttransfer' editing and involves deacylation of mischarged Ala-tRNA(Pro). The misacylated Cys-tRNA(Pro) is not edited by ProRS.</text>
</comment>
<keyword evidence="4 12" id="KW-0436">Ligase</keyword>
<dbReference type="SUPFAM" id="SSF52954">
    <property type="entry name" value="Class II aaRS ABD-related"/>
    <property type="match status" value="1"/>
</dbReference>
<dbReference type="GO" id="GO:0004827">
    <property type="term" value="F:proline-tRNA ligase activity"/>
    <property type="evidence" value="ECO:0007669"/>
    <property type="project" value="UniProtKB-UniRule"/>
</dbReference>
<dbReference type="Gene3D" id="3.30.930.10">
    <property type="entry name" value="Bira Bifunctional Protein, Domain 2"/>
    <property type="match status" value="2"/>
</dbReference>
<dbReference type="GO" id="GO:0002161">
    <property type="term" value="F:aminoacyl-tRNA deacylase activity"/>
    <property type="evidence" value="ECO:0007669"/>
    <property type="project" value="InterPro"/>
</dbReference>
<dbReference type="FunFam" id="3.30.930.10:FF:000065">
    <property type="entry name" value="Proline--tRNA ligase"/>
    <property type="match status" value="1"/>
</dbReference>
<evidence type="ECO:0000256" key="11">
    <source>
        <dbReference type="ARBA" id="ARBA00060755"/>
    </source>
</evidence>
<comment type="subunit">
    <text evidence="2 12">Homodimer.</text>
</comment>
<keyword evidence="5 12" id="KW-0547">Nucleotide-binding</keyword>
<dbReference type="Pfam" id="PF03129">
    <property type="entry name" value="HGTP_anticodon"/>
    <property type="match status" value="1"/>
</dbReference>
<dbReference type="PRINTS" id="PR01046">
    <property type="entry name" value="TRNASYNTHPRO"/>
</dbReference>
<dbReference type="InterPro" id="IPR007214">
    <property type="entry name" value="YbaK/aa-tRNA-synth-assoc-dom"/>
</dbReference>
<evidence type="ECO:0000256" key="5">
    <source>
        <dbReference type="ARBA" id="ARBA00022741"/>
    </source>
</evidence>
<feature type="domain" description="Aminoacyl-transfer RNA synthetases class-II family profile" evidence="13">
    <location>
        <begin position="51"/>
        <end position="470"/>
    </location>
</feature>
<dbReference type="PIRSF" id="PIRSF001535">
    <property type="entry name" value="ProRS_1"/>
    <property type="match status" value="1"/>
</dbReference>
<dbReference type="NCBIfam" id="TIGR00409">
    <property type="entry name" value="proS_fam_II"/>
    <property type="match status" value="1"/>
</dbReference>
<dbReference type="InterPro" id="IPR050062">
    <property type="entry name" value="Pro-tRNA_synthetase"/>
</dbReference>
<evidence type="ECO:0000256" key="4">
    <source>
        <dbReference type="ARBA" id="ARBA00022598"/>
    </source>
</evidence>
<dbReference type="InterPro" id="IPR006195">
    <property type="entry name" value="aa-tRNA-synth_II"/>
</dbReference>
<dbReference type="HAMAP" id="MF_01569">
    <property type="entry name" value="Pro_tRNA_synth_type1"/>
    <property type="match status" value="1"/>
</dbReference>
<dbReference type="InterPro" id="IPR036621">
    <property type="entry name" value="Anticodon-bd_dom_sf"/>
</dbReference>
<reference evidence="14 15" key="1">
    <citation type="submission" date="2019-03" db="EMBL/GenBank/DDBJ databases">
        <title>Genomic Encyclopedia of Type Strains, Phase IV (KMG-IV): sequencing the most valuable type-strain genomes for metagenomic binning, comparative biology and taxonomic classification.</title>
        <authorList>
            <person name="Goeker M."/>
        </authorList>
    </citation>
    <scope>NUCLEOTIDE SEQUENCE [LARGE SCALE GENOMIC DNA]</scope>
    <source>
        <strain evidence="14 15">DSM 100055</strain>
    </source>
</reference>
<dbReference type="InterPro" id="IPR004154">
    <property type="entry name" value="Anticodon-bd"/>
</dbReference>
<evidence type="ECO:0000256" key="12">
    <source>
        <dbReference type="HAMAP-Rule" id="MF_01569"/>
    </source>
</evidence>
<keyword evidence="8 12" id="KW-0030">Aminoacyl-tRNA synthetase</keyword>
<name>A0AA46DX67_9FUSO</name>
<dbReference type="CDD" id="cd00779">
    <property type="entry name" value="ProRS_core_prok"/>
    <property type="match status" value="1"/>
</dbReference>
<keyword evidence="6 12" id="KW-0067">ATP-binding</keyword>
<dbReference type="InterPro" id="IPR004500">
    <property type="entry name" value="Pro-tRNA-synth_IIa_bac-type"/>
</dbReference>
<dbReference type="Gene3D" id="3.40.50.800">
    <property type="entry name" value="Anticodon-binding domain"/>
    <property type="match status" value="1"/>
</dbReference>
<dbReference type="PROSITE" id="PS50862">
    <property type="entry name" value="AA_TRNA_LIGASE_II"/>
    <property type="match status" value="1"/>
</dbReference>
<proteinExistence type="inferred from homology"/>
<dbReference type="Pfam" id="PF00587">
    <property type="entry name" value="tRNA-synt_2b"/>
    <property type="match status" value="1"/>
</dbReference>
<evidence type="ECO:0000256" key="7">
    <source>
        <dbReference type="ARBA" id="ARBA00022917"/>
    </source>
</evidence>
<comment type="similarity">
    <text evidence="11 12">Belongs to the class-II aminoacyl-tRNA synthetase family. ProS type 1 subfamily.</text>
</comment>
<dbReference type="GO" id="GO:0005524">
    <property type="term" value="F:ATP binding"/>
    <property type="evidence" value="ECO:0007669"/>
    <property type="project" value="UniProtKB-UniRule"/>
</dbReference>